<gene>
    <name evidence="1" type="ORF">Sru01_48030</name>
</gene>
<name>A0A919R524_9ACTN</name>
<proteinExistence type="predicted"/>
<dbReference type="EMBL" id="BOOU01000064">
    <property type="protein sequence ID" value="GII79821.1"/>
    <property type="molecule type" value="Genomic_DNA"/>
</dbReference>
<dbReference type="RefSeq" id="WP_203989994.1">
    <property type="nucleotide sequence ID" value="NZ_BOOU01000064.1"/>
</dbReference>
<protein>
    <submittedName>
        <fullName evidence="1">Uncharacterized protein</fullName>
    </submittedName>
</protein>
<accession>A0A919R524</accession>
<dbReference type="Proteomes" id="UP000655287">
    <property type="component" value="Unassembled WGS sequence"/>
</dbReference>
<dbReference type="AlphaFoldDB" id="A0A919R524"/>
<evidence type="ECO:0000313" key="2">
    <source>
        <dbReference type="Proteomes" id="UP000655287"/>
    </source>
</evidence>
<keyword evidence="2" id="KW-1185">Reference proteome</keyword>
<organism evidence="1 2">
    <name type="scientific">Sphaerisporangium rufum</name>
    <dbReference type="NCBI Taxonomy" id="1381558"/>
    <lineage>
        <taxon>Bacteria</taxon>
        <taxon>Bacillati</taxon>
        <taxon>Actinomycetota</taxon>
        <taxon>Actinomycetes</taxon>
        <taxon>Streptosporangiales</taxon>
        <taxon>Streptosporangiaceae</taxon>
        <taxon>Sphaerisporangium</taxon>
    </lineage>
</organism>
<reference evidence="1" key="1">
    <citation type="submission" date="2021-01" db="EMBL/GenBank/DDBJ databases">
        <title>Whole genome shotgun sequence of Sphaerisporangium rufum NBRC 109079.</title>
        <authorList>
            <person name="Komaki H."/>
            <person name="Tamura T."/>
        </authorList>
    </citation>
    <scope>NUCLEOTIDE SEQUENCE</scope>
    <source>
        <strain evidence="1">NBRC 109079</strain>
    </source>
</reference>
<sequence>MLEQLGLSATDDEPAPADPHRYLWRVVTPVDDDVPSLAERLLTEIANRQRWRIALQQAQARADGRPIHDLSATGVAA</sequence>
<evidence type="ECO:0000313" key="1">
    <source>
        <dbReference type="EMBL" id="GII79821.1"/>
    </source>
</evidence>
<comment type="caution">
    <text evidence="1">The sequence shown here is derived from an EMBL/GenBank/DDBJ whole genome shotgun (WGS) entry which is preliminary data.</text>
</comment>